<evidence type="ECO:0000256" key="10">
    <source>
        <dbReference type="ARBA" id="ARBA00030775"/>
    </source>
</evidence>
<keyword evidence="5" id="KW-0997">Cell inner membrane</keyword>
<evidence type="ECO:0000256" key="2">
    <source>
        <dbReference type="ARBA" id="ARBA00021549"/>
    </source>
</evidence>
<protein>
    <recommendedName>
        <fullName evidence="2">Type II secretion system protein H</fullName>
    </recommendedName>
    <alternativeName>
        <fullName evidence="10">General secretion pathway protein H</fullName>
    </alternativeName>
</protein>
<dbReference type="STRING" id="1045558.SAMN05216175_11752"/>
<dbReference type="GO" id="GO:0015627">
    <property type="term" value="C:type II protein secretion system complex"/>
    <property type="evidence" value="ECO:0007669"/>
    <property type="project" value="InterPro"/>
</dbReference>
<keyword evidence="6 11" id="KW-0812">Transmembrane</keyword>
<feature type="transmembrane region" description="Helical" evidence="11">
    <location>
        <begin position="12"/>
        <end position="31"/>
    </location>
</feature>
<dbReference type="GO" id="GO:0015628">
    <property type="term" value="P:protein secretion by the type II secretion system"/>
    <property type="evidence" value="ECO:0007669"/>
    <property type="project" value="InterPro"/>
</dbReference>
<evidence type="ECO:0000256" key="4">
    <source>
        <dbReference type="ARBA" id="ARBA00022481"/>
    </source>
</evidence>
<keyword evidence="8 11" id="KW-0472">Membrane</keyword>
<dbReference type="Gene3D" id="3.55.40.10">
    <property type="entry name" value="minor pseudopilin epsh domain"/>
    <property type="match status" value="1"/>
</dbReference>
<evidence type="ECO:0000256" key="11">
    <source>
        <dbReference type="SAM" id="Phobius"/>
    </source>
</evidence>
<evidence type="ECO:0000256" key="6">
    <source>
        <dbReference type="ARBA" id="ARBA00022692"/>
    </source>
</evidence>
<dbReference type="InterPro" id="IPR045584">
    <property type="entry name" value="Pilin-like"/>
</dbReference>
<keyword evidence="14" id="KW-1185">Reference proteome</keyword>
<proteinExistence type="inferred from homology"/>
<dbReference type="NCBIfam" id="TIGR02532">
    <property type="entry name" value="IV_pilin_GFxxxE"/>
    <property type="match status" value="1"/>
</dbReference>
<reference evidence="14" key="1">
    <citation type="submission" date="2016-10" db="EMBL/GenBank/DDBJ databases">
        <authorList>
            <person name="Varghese N."/>
            <person name="Submissions S."/>
        </authorList>
    </citation>
    <scope>NUCLEOTIDE SEQUENCE [LARGE SCALE GENOMIC DNA]</scope>
    <source>
        <strain evidence="14">CGMCC 1.10971</strain>
    </source>
</reference>
<evidence type="ECO:0000256" key="5">
    <source>
        <dbReference type="ARBA" id="ARBA00022519"/>
    </source>
</evidence>
<dbReference type="SUPFAM" id="SSF54523">
    <property type="entry name" value="Pili subunits"/>
    <property type="match status" value="1"/>
</dbReference>
<dbReference type="RefSeq" id="WP_090730270.1">
    <property type="nucleotide sequence ID" value="NZ_FOOU01000017.1"/>
</dbReference>
<evidence type="ECO:0000313" key="13">
    <source>
        <dbReference type="EMBL" id="SFG89017.1"/>
    </source>
</evidence>
<dbReference type="Pfam" id="PF07963">
    <property type="entry name" value="N_methyl"/>
    <property type="match status" value="1"/>
</dbReference>
<sequence length="165" mass="17251">MKRNLGFTLVELMVTLAVLVILISIAIPSFMNMIQNSRSAALANSIVIALNVARSEAVKRNALVNLCPSSDGATCMAAPLDWSVGWIVQQNAGATLQVWDAPDAGAVIAQTGGAAAIQFDGSGLMRLPAAAVTINSRYPNCTGQQARQLQISITGRVSVTRVACP</sequence>
<dbReference type="InterPro" id="IPR022346">
    <property type="entry name" value="T2SS_GspH"/>
</dbReference>
<keyword evidence="3" id="KW-1003">Cell membrane</keyword>
<dbReference type="Proteomes" id="UP000198623">
    <property type="component" value="Unassembled WGS sequence"/>
</dbReference>
<dbReference type="GO" id="GO:0005886">
    <property type="term" value="C:plasma membrane"/>
    <property type="evidence" value="ECO:0007669"/>
    <property type="project" value="UniProtKB-SubCell"/>
</dbReference>
<dbReference type="Pfam" id="PF12019">
    <property type="entry name" value="GspH"/>
    <property type="match status" value="1"/>
</dbReference>
<organism evidence="13 14">
    <name type="scientific">Neptunomonas qingdaonensis</name>
    <dbReference type="NCBI Taxonomy" id="1045558"/>
    <lineage>
        <taxon>Bacteria</taxon>
        <taxon>Pseudomonadati</taxon>
        <taxon>Pseudomonadota</taxon>
        <taxon>Gammaproteobacteria</taxon>
        <taxon>Oceanospirillales</taxon>
        <taxon>Oceanospirillaceae</taxon>
        <taxon>Neptunomonas</taxon>
    </lineage>
</organism>
<feature type="domain" description="General secretion pathway GspH" evidence="12">
    <location>
        <begin position="43"/>
        <end position="155"/>
    </location>
</feature>
<accession>A0A1I2VLA2</accession>
<keyword evidence="7 11" id="KW-1133">Transmembrane helix</keyword>
<evidence type="ECO:0000256" key="7">
    <source>
        <dbReference type="ARBA" id="ARBA00022989"/>
    </source>
</evidence>
<dbReference type="OrthoDB" id="2313614at2"/>
<dbReference type="InterPro" id="IPR012902">
    <property type="entry name" value="N_methyl_site"/>
</dbReference>
<evidence type="ECO:0000256" key="3">
    <source>
        <dbReference type="ARBA" id="ARBA00022475"/>
    </source>
</evidence>
<evidence type="ECO:0000256" key="8">
    <source>
        <dbReference type="ARBA" id="ARBA00023136"/>
    </source>
</evidence>
<name>A0A1I2VLA2_9GAMM</name>
<gene>
    <name evidence="13" type="ORF">SAMN05216175_11752</name>
</gene>
<dbReference type="EMBL" id="FOOU01000017">
    <property type="protein sequence ID" value="SFG89017.1"/>
    <property type="molecule type" value="Genomic_DNA"/>
</dbReference>
<evidence type="ECO:0000256" key="1">
    <source>
        <dbReference type="ARBA" id="ARBA00004377"/>
    </source>
</evidence>
<evidence type="ECO:0000259" key="12">
    <source>
        <dbReference type="Pfam" id="PF12019"/>
    </source>
</evidence>
<comment type="subcellular location">
    <subcellularLocation>
        <location evidence="1">Cell inner membrane</location>
        <topology evidence="1">Single-pass membrane protein</topology>
    </subcellularLocation>
</comment>
<evidence type="ECO:0000313" key="14">
    <source>
        <dbReference type="Proteomes" id="UP000198623"/>
    </source>
</evidence>
<keyword evidence="4" id="KW-0488">Methylation</keyword>
<dbReference type="AlphaFoldDB" id="A0A1I2VLA2"/>
<comment type="similarity">
    <text evidence="9">Belongs to the GSP H family.</text>
</comment>
<evidence type="ECO:0000256" key="9">
    <source>
        <dbReference type="ARBA" id="ARBA00025772"/>
    </source>
</evidence>